<evidence type="ECO:0000256" key="2">
    <source>
        <dbReference type="ARBA" id="ARBA00023002"/>
    </source>
</evidence>
<comment type="caution">
    <text evidence="3">The sequence shown here is derived from an EMBL/GenBank/DDBJ whole genome shotgun (WGS) entry which is preliminary data.</text>
</comment>
<dbReference type="EMBL" id="JAZHXI010000020">
    <property type="protein sequence ID" value="KAL2060907.1"/>
    <property type="molecule type" value="Genomic_DNA"/>
</dbReference>
<sequence>MSLQGKVALITGGAKNLGALIALSFAEQGANLSLHYNSPSTASAAKTLQATLSSKYPNIKVAFFVADLTSEVAVNKLFSDTVAEFEKVDIVINTVGMVLKKPLIQFTEAEYDNMSAVNTKSAFLIFKASGLNVADGGKIITIVTSLVGAFTGFYTAYAGTKGAVEHFSRGLAKELVSKRISVNCIAPGPMDTPFFYPQETDDSIAYLKSGAMEGRLTTIEDIAPIVKFLVTEGQWINGQTIFANGGALAAR</sequence>
<comment type="similarity">
    <text evidence="1">Belongs to the short-chain dehydrogenases/reductases (SDR) family.</text>
</comment>
<dbReference type="SUPFAM" id="SSF51735">
    <property type="entry name" value="NAD(P)-binding Rossmann-fold domains"/>
    <property type="match status" value="1"/>
</dbReference>
<dbReference type="Gene3D" id="3.40.50.720">
    <property type="entry name" value="NAD(P)-binding Rossmann-like Domain"/>
    <property type="match status" value="1"/>
</dbReference>
<reference evidence="3 4" key="1">
    <citation type="journal article" date="2024" name="Commun. Biol.">
        <title>Comparative genomic analysis of thermophilic fungi reveals convergent evolutionary adaptations and gene losses.</title>
        <authorList>
            <person name="Steindorff A.S."/>
            <person name="Aguilar-Pontes M.V."/>
            <person name="Robinson A.J."/>
            <person name="Andreopoulos B."/>
            <person name="LaButti K."/>
            <person name="Kuo A."/>
            <person name="Mondo S."/>
            <person name="Riley R."/>
            <person name="Otillar R."/>
            <person name="Haridas S."/>
            <person name="Lipzen A."/>
            <person name="Grimwood J."/>
            <person name="Schmutz J."/>
            <person name="Clum A."/>
            <person name="Reid I.D."/>
            <person name="Moisan M.C."/>
            <person name="Butler G."/>
            <person name="Nguyen T.T.M."/>
            <person name="Dewar K."/>
            <person name="Conant G."/>
            <person name="Drula E."/>
            <person name="Henrissat B."/>
            <person name="Hansel C."/>
            <person name="Singer S."/>
            <person name="Hutchinson M.I."/>
            <person name="de Vries R.P."/>
            <person name="Natvig D.O."/>
            <person name="Powell A.J."/>
            <person name="Tsang A."/>
            <person name="Grigoriev I.V."/>
        </authorList>
    </citation>
    <scope>NUCLEOTIDE SEQUENCE [LARGE SCALE GENOMIC DNA]</scope>
    <source>
        <strain evidence="3 4">CBS 494.80</strain>
    </source>
</reference>
<dbReference type="PRINTS" id="PR00081">
    <property type="entry name" value="GDHRDH"/>
</dbReference>
<dbReference type="PANTHER" id="PTHR48107:SF7">
    <property type="entry name" value="RE15974P"/>
    <property type="match status" value="1"/>
</dbReference>
<name>A0ABR4BTC9_9HELO</name>
<keyword evidence="4" id="KW-1185">Reference proteome</keyword>
<keyword evidence="2" id="KW-0560">Oxidoreductase</keyword>
<dbReference type="NCBIfam" id="NF009385">
    <property type="entry name" value="PRK12744.1"/>
    <property type="match status" value="1"/>
</dbReference>
<dbReference type="Pfam" id="PF13561">
    <property type="entry name" value="adh_short_C2"/>
    <property type="match status" value="1"/>
</dbReference>
<protein>
    <submittedName>
        <fullName evidence="3">Uncharacterized protein</fullName>
    </submittedName>
</protein>
<dbReference type="Proteomes" id="UP001595075">
    <property type="component" value="Unassembled WGS sequence"/>
</dbReference>
<evidence type="ECO:0000313" key="4">
    <source>
        <dbReference type="Proteomes" id="UP001595075"/>
    </source>
</evidence>
<accession>A0ABR4BTC9</accession>
<organism evidence="3 4">
    <name type="scientific">Oculimacula yallundae</name>
    <dbReference type="NCBI Taxonomy" id="86028"/>
    <lineage>
        <taxon>Eukaryota</taxon>
        <taxon>Fungi</taxon>
        <taxon>Dikarya</taxon>
        <taxon>Ascomycota</taxon>
        <taxon>Pezizomycotina</taxon>
        <taxon>Leotiomycetes</taxon>
        <taxon>Helotiales</taxon>
        <taxon>Ploettnerulaceae</taxon>
        <taxon>Oculimacula</taxon>
    </lineage>
</organism>
<dbReference type="PRINTS" id="PR00080">
    <property type="entry name" value="SDRFAMILY"/>
</dbReference>
<dbReference type="InterPro" id="IPR036291">
    <property type="entry name" value="NAD(P)-bd_dom_sf"/>
</dbReference>
<dbReference type="InterPro" id="IPR002347">
    <property type="entry name" value="SDR_fam"/>
</dbReference>
<evidence type="ECO:0000256" key="1">
    <source>
        <dbReference type="ARBA" id="ARBA00006484"/>
    </source>
</evidence>
<evidence type="ECO:0000313" key="3">
    <source>
        <dbReference type="EMBL" id="KAL2060907.1"/>
    </source>
</evidence>
<gene>
    <name evidence="3" type="ORF">VTL71DRAFT_8959</name>
</gene>
<dbReference type="PANTHER" id="PTHR48107">
    <property type="entry name" value="NADPH-DEPENDENT ALDEHYDE REDUCTASE-LIKE PROTEIN, CHLOROPLASTIC-RELATED"/>
    <property type="match status" value="1"/>
</dbReference>
<proteinExistence type="inferred from homology"/>